<name>A0A939J7U7_9HYPH</name>
<dbReference type="GO" id="GO:0005576">
    <property type="term" value="C:extracellular region"/>
    <property type="evidence" value="ECO:0007669"/>
    <property type="project" value="UniProtKB-SubCell"/>
</dbReference>
<keyword evidence="7" id="KW-1185">Reference proteome</keyword>
<dbReference type="InterPro" id="IPR001492">
    <property type="entry name" value="Flagellin"/>
</dbReference>
<dbReference type="GO" id="GO:0009288">
    <property type="term" value="C:bacterial-type flagellum"/>
    <property type="evidence" value="ECO:0007669"/>
    <property type="project" value="UniProtKB-SubCell"/>
</dbReference>
<dbReference type="Proteomes" id="UP000664779">
    <property type="component" value="Unassembled WGS sequence"/>
</dbReference>
<dbReference type="SUPFAM" id="SSF64518">
    <property type="entry name" value="Phase 1 flagellin"/>
    <property type="match status" value="1"/>
</dbReference>
<organism evidence="6 7">
    <name type="scientific">Roseibium limicola</name>
    <dbReference type="NCBI Taxonomy" id="2816037"/>
    <lineage>
        <taxon>Bacteria</taxon>
        <taxon>Pseudomonadati</taxon>
        <taxon>Pseudomonadota</taxon>
        <taxon>Alphaproteobacteria</taxon>
        <taxon>Hyphomicrobiales</taxon>
        <taxon>Stappiaceae</taxon>
        <taxon>Roseibium</taxon>
    </lineage>
</organism>
<feature type="domain" description="Flagellin C-terminal" evidence="5">
    <location>
        <begin position="220"/>
        <end position="297"/>
    </location>
</feature>
<dbReference type="Gene3D" id="1.20.1330.10">
    <property type="entry name" value="f41 fragment of flagellin, N-terminal domain"/>
    <property type="match status" value="1"/>
</dbReference>
<gene>
    <name evidence="6" type="ORF">J0X15_15070</name>
</gene>
<feature type="domain" description="Flagellin N-terminal" evidence="4">
    <location>
        <begin position="5"/>
        <end position="138"/>
    </location>
</feature>
<dbReference type="PANTHER" id="PTHR42792">
    <property type="entry name" value="FLAGELLIN"/>
    <property type="match status" value="1"/>
</dbReference>
<comment type="caution">
    <text evidence="6">The sequence shown here is derived from an EMBL/GenBank/DDBJ whole genome shotgun (WGS) entry which is preliminary data.</text>
</comment>
<dbReference type="InterPro" id="IPR001029">
    <property type="entry name" value="Flagellin_N"/>
</dbReference>
<evidence type="ECO:0000256" key="1">
    <source>
        <dbReference type="ARBA" id="ARBA00005709"/>
    </source>
</evidence>
<evidence type="ECO:0000259" key="5">
    <source>
        <dbReference type="Pfam" id="PF00700"/>
    </source>
</evidence>
<keyword evidence="6" id="KW-0282">Flagellum</keyword>
<dbReference type="NCBIfam" id="NF006489">
    <property type="entry name" value="PRK08913.1"/>
    <property type="match status" value="1"/>
</dbReference>
<comment type="similarity">
    <text evidence="1 3">Belongs to the bacterial flagellin family.</text>
</comment>
<protein>
    <recommendedName>
        <fullName evidence="3">Flagellin</fullName>
    </recommendedName>
</protein>
<evidence type="ECO:0000259" key="4">
    <source>
        <dbReference type="Pfam" id="PF00669"/>
    </source>
</evidence>
<keyword evidence="3" id="KW-0964">Secreted</keyword>
<comment type="function">
    <text evidence="3">Flagellin is the subunit protein which polymerizes to form the filaments of bacterial flagella.</text>
</comment>
<dbReference type="AlphaFoldDB" id="A0A939J7U7"/>
<evidence type="ECO:0000313" key="7">
    <source>
        <dbReference type="Proteomes" id="UP000664779"/>
    </source>
</evidence>
<sequence>MTMRVSTFGQSSTVLSNAMNTQAKLAQKQEQQSTGLVSMNYGGLGADAGSLVNLEVSIARAKSTISASETALNRVQTQYSVLGSINDVLTEMRSELASVLSSEDINTLQIAAKEMLLELGSLVNTQYQGRYLFAGSETETMPIDLSAYAAADIDTVDSSYYQGDSEIQSVRLTEDRALTYGVTGDNSGLEQAFRGLSYAANTDPISSEDLQKVAALLVSAQDEVIALQSSMGYKAATLENVIESKDEYIVSVESIVTDLTSVDIAEVAVQAATYKTQLEASYSALGTLSSLSLLDYLR</sequence>
<accession>A0A939J7U7</accession>
<comment type="subcellular location">
    <subcellularLocation>
        <location evidence="3">Secreted</location>
    </subcellularLocation>
    <subcellularLocation>
        <location evidence="3">Bacterial flagellum</location>
    </subcellularLocation>
</comment>
<dbReference type="InterPro" id="IPR046358">
    <property type="entry name" value="Flagellin_C"/>
</dbReference>
<proteinExistence type="inferred from homology"/>
<keyword evidence="6" id="KW-0969">Cilium</keyword>
<dbReference type="GO" id="GO:0005198">
    <property type="term" value="F:structural molecule activity"/>
    <property type="evidence" value="ECO:0007669"/>
    <property type="project" value="UniProtKB-UniRule"/>
</dbReference>
<evidence type="ECO:0000256" key="3">
    <source>
        <dbReference type="RuleBase" id="RU362073"/>
    </source>
</evidence>
<dbReference type="PANTHER" id="PTHR42792:SF1">
    <property type="entry name" value="FLAGELLAR HOOK-ASSOCIATED PROTEIN 3"/>
    <property type="match status" value="1"/>
</dbReference>
<dbReference type="EMBL" id="JAFLNF010000006">
    <property type="protein sequence ID" value="MBO0346552.1"/>
    <property type="molecule type" value="Genomic_DNA"/>
</dbReference>
<keyword evidence="2 3" id="KW-0975">Bacterial flagellum</keyword>
<dbReference type="Pfam" id="PF00669">
    <property type="entry name" value="Flagellin_N"/>
    <property type="match status" value="1"/>
</dbReference>
<reference evidence="6" key="1">
    <citation type="submission" date="2021-03" db="EMBL/GenBank/DDBJ databases">
        <title>Roseibium sp. CAU 1637 isolated from Incheon.</title>
        <authorList>
            <person name="Kim W."/>
        </authorList>
    </citation>
    <scope>NUCLEOTIDE SEQUENCE</scope>
    <source>
        <strain evidence="6">CAU 1637</strain>
    </source>
</reference>
<dbReference type="RefSeq" id="WP_206942386.1">
    <property type="nucleotide sequence ID" value="NZ_JAFLNF010000006.1"/>
</dbReference>
<dbReference type="Pfam" id="PF00700">
    <property type="entry name" value="Flagellin_C"/>
    <property type="match status" value="1"/>
</dbReference>
<keyword evidence="6" id="KW-0966">Cell projection</keyword>
<evidence type="ECO:0000313" key="6">
    <source>
        <dbReference type="EMBL" id="MBO0346552.1"/>
    </source>
</evidence>
<evidence type="ECO:0000256" key="2">
    <source>
        <dbReference type="ARBA" id="ARBA00023143"/>
    </source>
</evidence>